<dbReference type="GO" id="GO:0008270">
    <property type="term" value="F:zinc ion binding"/>
    <property type="evidence" value="ECO:0007669"/>
    <property type="project" value="UniProtKB-KW"/>
</dbReference>
<keyword evidence="6" id="KW-0862">Zinc</keyword>
<evidence type="ECO:0000256" key="7">
    <source>
        <dbReference type="ARBA" id="ARBA00023242"/>
    </source>
</evidence>
<keyword evidence="8" id="KW-0131">Cell cycle</keyword>
<evidence type="ECO:0000256" key="8">
    <source>
        <dbReference type="ARBA" id="ARBA00023306"/>
    </source>
</evidence>
<feature type="compositionally biased region" description="Polar residues" evidence="10">
    <location>
        <begin position="164"/>
        <end position="176"/>
    </location>
</feature>
<dbReference type="GO" id="GO:0007064">
    <property type="term" value="P:mitotic sister chromatid cohesion"/>
    <property type="evidence" value="ECO:0007669"/>
    <property type="project" value="TreeGrafter"/>
</dbReference>
<feature type="domain" description="N-acetyltransferase ESCO acetyl-transferase" evidence="12">
    <location>
        <begin position="804"/>
        <end position="845"/>
    </location>
</feature>
<evidence type="ECO:0000259" key="12">
    <source>
        <dbReference type="Pfam" id="PF13880"/>
    </source>
</evidence>
<evidence type="ECO:0000256" key="4">
    <source>
        <dbReference type="ARBA" id="ARBA00022723"/>
    </source>
</evidence>
<dbReference type="PANTHER" id="PTHR45884:SF2">
    <property type="entry name" value="N-ACETYLTRANSFERASE ECO"/>
    <property type="match status" value="1"/>
</dbReference>
<dbReference type="PANTHER" id="PTHR45884">
    <property type="entry name" value="N-ACETYLTRANSFERASE ECO"/>
    <property type="match status" value="1"/>
</dbReference>
<dbReference type="Pfam" id="PF13878">
    <property type="entry name" value="zf-C2H2_3"/>
    <property type="match status" value="1"/>
</dbReference>
<evidence type="ECO:0000259" key="11">
    <source>
        <dbReference type="Pfam" id="PF13878"/>
    </source>
</evidence>
<feature type="region of interest" description="Disordered" evidence="10">
    <location>
        <begin position="1"/>
        <end position="60"/>
    </location>
</feature>
<feature type="compositionally biased region" description="Polar residues" evidence="10">
    <location>
        <begin position="320"/>
        <end position="350"/>
    </location>
</feature>
<organism evidence="13">
    <name type="scientific">Timema bartmani</name>
    <dbReference type="NCBI Taxonomy" id="61472"/>
    <lineage>
        <taxon>Eukaryota</taxon>
        <taxon>Metazoa</taxon>
        <taxon>Ecdysozoa</taxon>
        <taxon>Arthropoda</taxon>
        <taxon>Hexapoda</taxon>
        <taxon>Insecta</taxon>
        <taxon>Pterygota</taxon>
        <taxon>Neoptera</taxon>
        <taxon>Polyneoptera</taxon>
        <taxon>Phasmatodea</taxon>
        <taxon>Timematodea</taxon>
        <taxon>Timematoidea</taxon>
        <taxon>Timematidae</taxon>
        <taxon>Timema</taxon>
    </lineage>
</organism>
<feature type="region of interest" description="Disordered" evidence="10">
    <location>
        <begin position="539"/>
        <end position="566"/>
    </location>
</feature>
<comment type="similarity">
    <text evidence="2">Belongs to the acetyltransferase family. ECO subfamily.</text>
</comment>
<dbReference type="Pfam" id="PF13880">
    <property type="entry name" value="Acetyltransf_13"/>
    <property type="match status" value="2"/>
</dbReference>
<evidence type="ECO:0000256" key="2">
    <source>
        <dbReference type="ARBA" id="ARBA00005816"/>
    </source>
</evidence>
<keyword evidence="5" id="KW-0863">Zinc-finger</keyword>
<dbReference type="EMBL" id="OD566449">
    <property type="protein sequence ID" value="CAD7444017.1"/>
    <property type="molecule type" value="Genomic_DNA"/>
</dbReference>
<gene>
    <name evidence="13" type="ORF">TBIB3V08_LOCUS6410</name>
</gene>
<proteinExistence type="inferred from homology"/>
<name>A0A7R9EZ23_9NEOP</name>
<keyword evidence="9" id="KW-0012">Acyltransferase</keyword>
<reference evidence="13" key="1">
    <citation type="submission" date="2020-11" db="EMBL/GenBank/DDBJ databases">
        <authorList>
            <person name="Tran Van P."/>
        </authorList>
    </citation>
    <scope>NUCLEOTIDE SEQUENCE</scope>
</reference>
<evidence type="ECO:0000256" key="6">
    <source>
        <dbReference type="ARBA" id="ARBA00022833"/>
    </source>
</evidence>
<dbReference type="InterPro" id="IPR028009">
    <property type="entry name" value="ESCO_Acetyltransf_dom"/>
</dbReference>
<sequence>MEAHLLQTPLKSARKRNLFPKSPNAESSDGSLGHMSPLPSSPDRYSSAPHTPQNWMLETPPRVMSDHSPVQGRGFDSLRFRLSHTKSTFLARRSPRWQTADTDKTILCGETIPETPLKSPSTHCSRTPFTYLEKSVTTLTPKHKISKYVVEESPDTESLGVMTPSKSSNKKGGQSLTTISPSTFYKSAPARTAPARILFPDLGSNSRIKSFFGGVTRDNGEIVRKVGAMKPKLSQSVSSLYSDKSLKSRARPINRSNTAKYKRAPGEINAGVHHNIRRPKPKYKLSPRISKVPKVTPDDRIVTSLDSSGLLPDALVLPQKNISDEPTSENSSMQIEESKISETPSKSFTEARTKGTKRKVPEPPTPPPDPSKKFFKTNRTIGINKKKTVTVDANIRLEVSNGKFSLEKPSVKPKFCKNLNYQLNNAEVTIALFEPLDIEERQTLQVKSSVNQILEQLDKALLPVSNDPHSLPVVSLCRLPQEMESMVKDNQTIYKGDVDRIIALTTPKKGTTKCQGVSPSGAKTDTHHDLTITSSLSPLMVKHPNNTNKSLGNDGEPLLDEEAKSPEKENCQKYYPLFNSPARQEKKLTDLTNKKTPRSSKRLWWPLGNDQYQIDAGQKKFGATQCSDCGIVYQQGDPDDEMSHLNFHNSSKSLKFAGWKQERIVGEYGNGRVVLITPNDSKVWCKKAADVVEVADKDLGYAESGLNISNSKVYLYVEDRQVVGCLVAEHVTKAHRLLDFTGLDTCSKETYPVKCGISRIWTLINCRRRGIATRLVNCMSSVYCDSDTWNNVVRPCMTRGLSFCFRGNFIYGYILSSGEFAFSVPTVSGKAFASKYMGTPHFLVYT</sequence>
<evidence type="ECO:0000256" key="5">
    <source>
        <dbReference type="ARBA" id="ARBA00022771"/>
    </source>
</evidence>
<keyword evidence="4" id="KW-0479">Metal-binding</keyword>
<evidence type="ECO:0000313" key="13">
    <source>
        <dbReference type="EMBL" id="CAD7444017.1"/>
    </source>
</evidence>
<protein>
    <submittedName>
        <fullName evidence="13">Uncharacterized protein</fullName>
    </submittedName>
</protein>
<dbReference type="GO" id="GO:0000785">
    <property type="term" value="C:chromatin"/>
    <property type="evidence" value="ECO:0007669"/>
    <property type="project" value="TreeGrafter"/>
</dbReference>
<feature type="region of interest" description="Disordered" evidence="10">
    <location>
        <begin position="156"/>
        <end position="176"/>
    </location>
</feature>
<feature type="domain" description="N-acetyltransferase ESCO acetyl-transferase" evidence="12">
    <location>
        <begin position="751"/>
        <end position="783"/>
    </location>
</feature>
<keyword evidence="7" id="KW-0539">Nucleus</keyword>
<evidence type="ECO:0000256" key="1">
    <source>
        <dbReference type="ARBA" id="ARBA00004123"/>
    </source>
</evidence>
<evidence type="ECO:0000256" key="10">
    <source>
        <dbReference type="SAM" id="MobiDB-lite"/>
    </source>
</evidence>
<evidence type="ECO:0000256" key="9">
    <source>
        <dbReference type="ARBA" id="ARBA00023315"/>
    </source>
</evidence>
<accession>A0A7R9EZ23</accession>
<comment type="subcellular location">
    <subcellularLocation>
        <location evidence="1">Nucleus</location>
    </subcellularLocation>
</comment>
<keyword evidence="3" id="KW-0808">Transferase</keyword>
<dbReference type="GO" id="GO:0061733">
    <property type="term" value="F:protein-lysine-acetyltransferase activity"/>
    <property type="evidence" value="ECO:0007669"/>
    <property type="project" value="TreeGrafter"/>
</dbReference>
<feature type="region of interest" description="Disordered" evidence="10">
    <location>
        <begin position="320"/>
        <end position="375"/>
    </location>
</feature>
<dbReference type="AlphaFoldDB" id="A0A7R9EZ23"/>
<dbReference type="GO" id="GO:0005634">
    <property type="term" value="C:nucleus"/>
    <property type="evidence" value="ECO:0007669"/>
    <property type="project" value="UniProtKB-SubCell"/>
</dbReference>
<feature type="domain" description="N-acetyltransferase ESCO zinc-finger" evidence="11">
    <location>
        <begin position="611"/>
        <end position="649"/>
    </location>
</feature>
<dbReference type="InterPro" id="IPR028005">
    <property type="entry name" value="AcTrfase_ESCO_Znf_dom"/>
</dbReference>
<evidence type="ECO:0000256" key="3">
    <source>
        <dbReference type="ARBA" id="ARBA00022679"/>
    </source>
</evidence>